<comment type="caution">
    <text evidence="2">The sequence shown here is derived from an EMBL/GenBank/DDBJ whole genome shotgun (WGS) entry which is preliminary data.</text>
</comment>
<evidence type="ECO:0000313" key="3">
    <source>
        <dbReference type="Proteomes" id="UP000688137"/>
    </source>
</evidence>
<evidence type="ECO:0000256" key="1">
    <source>
        <dbReference type="SAM" id="MobiDB-lite"/>
    </source>
</evidence>
<sequence>MKQKGKANKSKNVQSDHQTKKDALQRIKITEDVYEILAYTTNEDNDIRLAATSQLCPCKVQEDVPEFWTRIFQLVDDPDPRIRARILHIICDGSPNRLQIEVMEALEKFNRDSDSEIRRQAHKVLAKAQKGTWNVL</sequence>
<evidence type="ECO:0000313" key="2">
    <source>
        <dbReference type="EMBL" id="CAD8080027.1"/>
    </source>
</evidence>
<organism evidence="2 3">
    <name type="scientific">Paramecium primaurelia</name>
    <dbReference type="NCBI Taxonomy" id="5886"/>
    <lineage>
        <taxon>Eukaryota</taxon>
        <taxon>Sar</taxon>
        <taxon>Alveolata</taxon>
        <taxon>Ciliophora</taxon>
        <taxon>Intramacronucleata</taxon>
        <taxon>Oligohymenophorea</taxon>
        <taxon>Peniculida</taxon>
        <taxon>Parameciidae</taxon>
        <taxon>Paramecium</taxon>
    </lineage>
</organism>
<protein>
    <recommendedName>
        <fullName evidence="4">HEAT repeat domain-containing protein</fullName>
    </recommendedName>
</protein>
<evidence type="ECO:0008006" key="4">
    <source>
        <dbReference type="Google" id="ProtNLM"/>
    </source>
</evidence>
<reference evidence="2" key="1">
    <citation type="submission" date="2021-01" db="EMBL/GenBank/DDBJ databases">
        <authorList>
            <consortium name="Genoscope - CEA"/>
            <person name="William W."/>
        </authorList>
    </citation>
    <scope>NUCLEOTIDE SEQUENCE</scope>
</reference>
<dbReference type="OMA" id="FWTRIFQ"/>
<dbReference type="Proteomes" id="UP000688137">
    <property type="component" value="Unassembled WGS sequence"/>
</dbReference>
<accession>A0A8S1MHU6</accession>
<name>A0A8S1MHU6_PARPR</name>
<dbReference type="EMBL" id="CAJJDM010000064">
    <property type="protein sequence ID" value="CAD8080027.1"/>
    <property type="molecule type" value="Genomic_DNA"/>
</dbReference>
<feature type="region of interest" description="Disordered" evidence="1">
    <location>
        <begin position="1"/>
        <end position="21"/>
    </location>
</feature>
<gene>
    <name evidence="2" type="ORF">PPRIM_AZ9-3.1.T0630055</name>
</gene>
<keyword evidence="3" id="KW-1185">Reference proteome</keyword>
<dbReference type="AlphaFoldDB" id="A0A8S1MHU6"/>
<proteinExistence type="predicted"/>